<organism evidence="1 2">
    <name type="scientific">Ignatzschineria rhizosphaerae</name>
    <dbReference type="NCBI Taxonomy" id="2923279"/>
    <lineage>
        <taxon>Bacteria</taxon>
        <taxon>Pseudomonadati</taxon>
        <taxon>Pseudomonadota</taxon>
        <taxon>Gammaproteobacteria</taxon>
        <taxon>Cardiobacteriales</taxon>
        <taxon>Ignatzschineriaceae</taxon>
        <taxon>Ignatzschineria</taxon>
    </lineage>
</organism>
<dbReference type="RefSeq" id="WP_242147220.1">
    <property type="nucleotide sequence ID" value="NZ_CP093379.1"/>
</dbReference>
<keyword evidence="2" id="KW-1185">Reference proteome</keyword>
<gene>
    <name evidence="1" type="ORF">MMG00_08170</name>
</gene>
<dbReference type="InterPro" id="IPR029058">
    <property type="entry name" value="AB_hydrolase_fold"/>
</dbReference>
<dbReference type="Proteomes" id="UP000829542">
    <property type="component" value="Chromosome"/>
</dbReference>
<evidence type="ECO:0008006" key="3">
    <source>
        <dbReference type="Google" id="ProtNLM"/>
    </source>
</evidence>
<dbReference type="Gene3D" id="3.40.50.1820">
    <property type="entry name" value="alpha/beta hydrolase"/>
    <property type="match status" value="1"/>
</dbReference>
<dbReference type="EMBL" id="CP093379">
    <property type="protein sequence ID" value="UNM95205.1"/>
    <property type="molecule type" value="Genomic_DNA"/>
</dbReference>
<sequence>MVTTLLVLIQGSSCVPISAQSEIMRKMAQVMPKAEVLWVEKRELEEINIDSLGDLESCSEHYYQHESLYQRVEDYKAVITSLADQYSQIVLLGASEGATIVGLLRQDGLAIDASIALNGGGQYFMEDILWNMEQTLVEPERTDALEGIKNFAEHVLAMTEADLRQDQDFSSNHSLRWWQEMLLLDMLDVWQKGKSPLLMIQALGDNNVICDER</sequence>
<protein>
    <recommendedName>
        <fullName evidence="3">Alpha/beta hydrolase</fullName>
    </recommendedName>
</protein>
<accession>A0ABY3X370</accession>
<proteinExistence type="predicted"/>
<evidence type="ECO:0000313" key="1">
    <source>
        <dbReference type="EMBL" id="UNM95205.1"/>
    </source>
</evidence>
<dbReference type="SUPFAM" id="SSF53474">
    <property type="entry name" value="alpha/beta-Hydrolases"/>
    <property type="match status" value="1"/>
</dbReference>
<reference evidence="1 2" key="1">
    <citation type="submission" date="2022-03" db="EMBL/GenBank/DDBJ databases">
        <title>Ignatzschineria rhizosphaerae HR5S32.</title>
        <authorList>
            <person name="Sun J.Q."/>
            <person name="Feng J.Y."/>
        </authorList>
    </citation>
    <scope>NUCLEOTIDE SEQUENCE [LARGE SCALE GENOMIC DNA]</scope>
    <source>
        <strain evidence="1 2">HR5S32</strain>
    </source>
</reference>
<evidence type="ECO:0000313" key="2">
    <source>
        <dbReference type="Proteomes" id="UP000829542"/>
    </source>
</evidence>
<name>A0ABY3X370_9GAMM</name>